<dbReference type="KEGG" id="bbel:109463277"/>
<feature type="compositionally biased region" description="Basic and acidic residues" evidence="1">
    <location>
        <begin position="313"/>
        <end position="325"/>
    </location>
</feature>
<reference evidence="3" key="1">
    <citation type="submission" date="2025-08" db="UniProtKB">
        <authorList>
            <consortium name="RefSeq"/>
        </authorList>
    </citation>
    <scope>IDENTIFICATION</scope>
    <source>
        <tissue evidence="3">Gonad</tissue>
    </source>
</reference>
<dbReference type="Proteomes" id="UP000515135">
    <property type="component" value="Unplaced"/>
</dbReference>
<evidence type="ECO:0000313" key="2">
    <source>
        <dbReference type="Proteomes" id="UP000515135"/>
    </source>
</evidence>
<gene>
    <name evidence="3" type="primary">LOC109463277</name>
</gene>
<proteinExistence type="predicted"/>
<feature type="region of interest" description="Disordered" evidence="1">
    <location>
        <begin position="386"/>
        <end position="407"/>
    </location>
</feature>
<evidence type="ECO:0000256" key="1">
    <source>
        <dbReference type="SAM" id="MobiDB-lite"/>
    </source>
</evidence>
<feature type="region of interest" description="Disordered" evidence="1">
    <location>
        <begin position="297"/>
        <end position="326"/>
    </location>
</feature>
<name>A0A6P4YF45_BRABE</name>
<organism evidence="2 3">
    <name type="scientific">Branchiostoma belcheri</name>
    <name type="common">Amphioxus</name>
    <dbReference type="NCBI Taxonomy" id="7741"/>
    <lineage>
        <taxon>Eukaryota</taxon>
        <taxon>Metazoa</taxon>
        <taxon>Chordata</taxon>
        <taxon>Cephalochordata</taxon>
        <taxon>Leptocardii</taxon>
        <taxon>Amphioxiformes</taxon>
        <taxon>Branchiostomatidae</taxon>
        <taxon>Branchiostoma</taxon>
    </lineage>
</organism>
<protein>
    <submittedName>
        <fullName evidence="3">Uncharacterized protein LOC109463277</fullName>
    </submittedName>
</protein>
<keyword evidence="2" id="KW-1185">Reference proteome</keyword>
<dbReference type="GeneID" id="109463277"/>
<dbReference type="RefSeq" id="XP_019615576.1">
    <property type="nucleotide sequence ID" value="XM_019760017.1"/>
</dbReference>
<sequence>MADDPYTGDPLDVYRKPDKQFSQETVGIANTLLEKKVSLGRPPSATMRNRKAAILNELSSAKSTSKHKAFHVPSPPAVRKDTTKPNFPNRKVRSAQARYSTGGKQKPEGRKVKSAQSSYTQQVNLGAQKIQDTKPNFEARNTRTKQQTTFRDFREDTTPQRTPPTYEEVVDSSTSQLSNFFFKTELEEEEDTCVGLDPYRLVGSTAECFPYKCATPGNQGSDLDKGRQQDDLYVTARKVPSGIRPLTPWLTEDIPPEWCGVDPKECLVFLPSLRTVDSPPPCIPPMQSPVDELPFTSILPPTKPQNQKKHQRVSREQRRHSEGHETPQFGAVQNVEIFSKSDGSLLHASNEREKSMKEIRKEIDELDSILQGMEREETDNIVVQQQDSMSDDQKPFTNEAPMRPSEPKAEGITHMRELEEYTDECEVVLASIRRQRQESLHELAQLHPALANRKLSLYCRLKQNDRPDRSNEREKSMKEIRKEIDELDSILQGMEREETDNIVVQQQDSMSDDIKPFTNEAPMRPSEPKAEGITHMRELEYTDECEVVLASIRRQRQESLQELAQLHPALANRKLSL</sequence>
<evidence type="ECO:0000313" key="3">
    <source>
        <dbReference type="RefSeq" id="XP_019615576.1"/>
    </source>
</evidence>
<dbReference type="AlphaFoldDB" id="A0A6P4YF45"/>
<dbReference type="OrthoDB" id="10045556at2759"/>
<accession>A0A6P4YF45</accession>
<feature type="region of interest" description="Disordered" evidence="1">
    <location>
        <begin position="59"/>
        <end position="115"/>
    </location>
</feature>
<feature type="region of interest" description="Disordered" evidence="1">
    <location>
        <begin position="142"/>
        <end position="170"/>
    </location>
</feature>